<feature type="region of interest" description="Disordered" evidence="2">
    <location>
        <begin position="149"/>
        <end position="186"/>
    </location>
</feature>
<feature type="region of interest" description="Disordered" evidence="2">
    <location>
        <begin position="282"/>
        <end position="390"/>
    </location>
</feature>
<accession>A0A0V0R8W6</accession>
<evidence type="ECO:0000313" key="4">
    <source>
        <dbReference type="Proteomes" id="UP000054937"/>
    </source>
</evidence>
<comment type="caution">
    <text evidence="3">The sequence shown here is derived from an EMBL/GenBank/DDBJ whole genome shotgun (WGS) entry which is preliminary data.</text>
</comment>
<feature type="compositionally biased region" description="Polar residues" evidence="2">
    <location>
        <begin position="169"/>
        <end position="183"/>
    </location>
</feature>
<keyword evidence="4" id="KW-1185">Reference proteome</keyword>
<gene>
    <name evidence="3" type="ORF">PPERSA_12045</name>
</gene>
<proteinExistence type="predicted"/>
<evidence type="ECO:0000313" key="3">
    <source>
        <dbReference type="EMBL" id="KRX10921.1"/>
    </source>
</evidence>
<name>A0A0V0R8W6_PSEPJ</name>
<evidence type="ECO:0000256" key="1">
    <source>
        <dbReference type="SAM" id="Coils"/>
    </source>
</evidence>
<feature type="coiled-coil region" evidence="1">
    <location>
        <begin position="499"/>
        <end position="545"/>
    </location>
</feature>
<feature type="compositionally biased region" description="Low complexity" evidence="2">
    <location>
        <begin position="152"/>
        <end position="168"/>
    </location>
</feature>
<dbReference type="EMBL" id="LDAU01000013">
    <property type="protein sequence ID" value="KRX10921.1"/>
    <property type="molecule type" value="Genomic_DNA"/>
</dbReference>
<dbReference type="AlphaFoldDB" id="A0A0V0R8W6"/>
<dbReference type="OrthoDB" id="295242at2759"/>
<dbReference type="InParanoid" id="A0A0V0R8W6"/>
<feature type="compositionally biased region" description="Basic and acidic residues" evidence="2">
    <location>
        <begin position="312"/>
        <end position="326"/>
    </location>
</feature>
<dbReference type="OMA" id="LMPEQSM"/>
<feature type="coiled-coil region" evidence="1">
    <location>
        <begin position="406"/>
        <end position="449"/>
    </location>
</feature>
<evidence type="ECO:0000256" key="2">
    <source>
        <dbReference type="SAM" id="MobiDB-lite"/>
    </source>
</evidence>
<keyword evidence="1" id="KW-0175">Coiled coil</keyword>
<organism evidence="3 4">
    <name type="scientific">Pseudocohnilembus persalinus</name>
    <name type="common">Ciliate</name>
    <dbReference type="NCBI Taxonomy" id="266149"/>
    <lineage>
        <taxon>Eukaryota</taxon>
        <taxon>Sar</taxon>
        <taxon>Alveolata</taxon>
        <taxon>Ciliophora</taxon>
        <taxon>Intramacronucleata</taxon>
        <taxon>Oligohymenophorea</taxon>
        <taxon>Scuticociliatia</taxon>
        <taxon>Philasterida</taxon>
        <taxon>Pseudocohnilembidae</taxon>
        <taxon>Pseudocohnilembus</taxon>
    </lineage>
</organism>
<feature type="compositionally biased region" description="Basic and acidic residues" evidence="2">
    <location>
        <begin position="354"/>
        <end position="363"/>
    </location>
</feature>
<protein>
    <submittedName>
        <fullName evidence="3">Uncharacterized protein</fullName>
    </submittedName>
</protein>
<dbReference type="Proteomes" id="UP000054937">
    <property type="component" value="Unassembled WGS sequence"/>
</dbReference>
<reference evidence="3 4" key="1">
    <citation type="journal article" date="2015" name="Sci. Rep.">
        <title>Genome of the facultative scuticociliatosis pathogen Pseudocohnilembus persalinus provides insight into its virulence through horizontal gene transfer.</title>
        <authorList>
            <person name="Xiong J."/>
            <person name="Wang G."/>
            <person name="Cheng J."/>
            <person name="Tian M."/>
            <person name="Pan X."/>
            <person name="Warren A."/>
            <person name="Jiang C."/>
            <person name="Yuan D."/>
            <person name="Miao W."/>
        </authorList>
    </citation>
    <scope>NUCLEOTIDE SEQUENCE [LARGE SCALE GENOMIC DNA]</scope>
    <source>
        <strain evidence="3">36N120E</strain>
    </source>
</reference>
<sequence>MTKKQVEQMIDKQRQNDENFRIINQNNTKYSYIPLETDILKSAHTDRDANFQKCVSLINQYNEEIENSLKRGSEIVNGPWKNSFYGTLQNVLLEIRFTKFRALQTAFCEKVAEWADQQIKQEVKEKTIGKKITLQSLVENKVNLKSLRTKRSTTGQTNSTQNNANNTTMASVNMNDTSQQSPKKMQESFDYAQNKNNQNTSERVVLGVNRLARANTTQGNANFKGQKSFENMLPSEQIQEMSRDYELGHRTKIFGLEPASERLEEFKRKNFSMPQEVLKEIDPIKQESQLTFPRPQGYLPNKQIEIPPELQEELREKDDDPEHNNQDEEGDDDQAVVLDGIDPIEGDDQNQGDGGKEQEENNEKTLVPKLRPFLNDKVSADPMNDDPNTQFEARSKYLHYKPTNNEAELRMEKKYIENRHKELQEKRESEELVNMVNQWAQNKARLEKEINRKYDSRQFGNSFQKIEFKPKQYQKHEVQQIIQDSKMTVEEEQRLQDLQQFKEQKFQEVEKMRAALEKETSKSLKTKLQDQLQILEQDYKQIEKQWLQEQESRIVKKISTDSKIRQYRHVKSYSVNQPNDRYSKDHSRFLPTIAKRDLLNNQPLSFSGLENQIGQKKISLAKQEYGSLIGLGVKTKREGQEEEQDDEDEDLESLRKMVQPSLSVYSRDYKKQYRPFSAVFDIIDREKMRQEQIDEIHEIKNRMVKYKVNVQLKKLMDSIVIPEQITGAKANIFPTPGMQLYEDIFAKEAKTKKKKKGKK</sequence>